<name>A0A931I7Z4_9NOCA</name>
<organism evidence="1 2">
    <name type="scientific">Nocardia bovistercoris</name>
    <dbReference type="NCBI Taxonomy" id="2785916"/>
    <lineage>
        <taxon>Bacteria</taxon>
        <taxon>Bacillati</taxon>
        <taxon>Actinomycetota</taxon>
        <taxon>Actinomycetes</taxon>
        <taxon>Mycobacteriales</taxon>
        <taxon>Nocardiaceae</taxon>
        <taxon>Nocardia</taxon>
    </lineage>
</organism>
<dbReference type="RefSeq" id="WP_196148261.1">
    <property type="nucleotide sequence ID" value="NZ_JADMLG010000002.1"/>
</dbReference>
<protein>
    <submittedName>
        <fullName evidence="1">Uncharacterized protein</fullName>
    </submittedName>
</protein>
<accession>A0A931I7Z4</accession>
<reference evidence="1" key="1">
    <citation type="submission" date="2020-11" db="EMBL/GenBank/DDBJ databases">
        <title>Nocardia NEAU-351.nov., a novel actinomycete isolated from the cow dung.</title>
        <authorList>
            <person name="Zhang X."/>
        </authorList>
    </citation>
    <scope>NUCLEOTIDE SEQUENCE</scope>
    <source>
        <strain evidence="1">NEAU-351</strain>
    </source>
</reference>
<comment type="caution">
    <text evidence="1">The sequence shown here is derived from an EMBL/GenBank/DDBJ whole genome shotgun (WGS) entry which is preliminary data.</text>
</comment>
<dbReference type="AlphaFoldDB" id="A0A931I7Z4"/>
<keyword evidence="2" id="KW-1185">Reference proteome</keyword>
<evidence type="ECO:0000313" key="1">
    <source>
        <dbReference type="EMBL" id="MBH0775961.1"/>
    </source>
</evidence>
<evidence type="ECO:0000313" key="2">
    <source>
        <dbReference type="Proteomes" id="UP000655751"/>
    </source>
</evidence>
<sequence>MSQDPADNAAPVRIIRGQVFYLPEGADGSLDANWIPYGQVPDLGPVEVTKSIDDGRGPSETSR</sequence>
<dbReference type="EMBL" id="JADMLG010000002">
    <property type="protein sequence ID" value="MBH0775961.1"/>
    <property type="molecule type" value="Genomic_DNA"/>
</dbReference>
<dbReference type="Proteomes" id="UP000655751">
    <property type="component" value="Unassembled WGS sequence"/>
</dbReference>
<gene>
    <name evidence="1" type="ORF">IT779_06640</name>
</gene>
<proteinExistence type="predicted"/>